<keyword evidence="2" id="KW-1185">Reference proteome</keyword>
<dbReference type="Pfam" id="PF12864">
    <property type="entry name" value="DUF3822"/>
    <property type="match status" value="1"/>
</dbReference>
<evidence type="ECO:0000313" key="2">
    <source>
        <dbReference type="Proteomes" id="UP000270291"/>
    </source>
</evidence>
<dbReference type="AlphaFoldDB" id="A0A3R9NV42"/>
<comment type="caution">
    <text evidence="1">The sequence shown here is derived from an EMBL/GenBank/DDBJ whole genome shotgun (WGS) entry which is preliminary data.</text>
</comment>
<dbReference type="Gene3D" id="3.30.420.260">
    <property type="match status" value="1"/>
</dbReference>
<reference evidence="1 2" key="1">
    <citation type="submission" date="2018-12" db="EMBL/GenBank/DDBJ databases">
        <authorList>
            <person name="Feng G."/>
            <person name="Zhu H."/>
        </authorList>
    </citation>
    <scope>NUCLEOTIDE SEQUENCE [LARGE SCALE GENOMIC DNA]</scope>
    <source>
        <strain evidence="1 2">LMG 26000</strain>
    </source>
</reference>
<name>A0A3R9NV42_9BACT</name>
<accession>A0A3R9NV42</accession>
<gene>
    <name evidence="1" type="ORF">EI293_06875</name>
</gene>
<dbReference type="CDD" id="cd24013">
    <property type="entry name" value="ASKHA_ATPase_BT3980-like"/>
    <property type="match status" value="1"/>
</dbReference>
<sequence>MWASGFAHSPLIQATPEEYYALLLFGSGAWPFCSAYKWPHATARFYGWPPWVYLWRASPDFCSCFLFLPMSTATVTMPPAALHRLRDETLDLDSLAAYNLYLTAGPAGLRVGVADVRRNKFVALDEYTAPEAGVSVAQQALALAADHDLLGRTGWNRVRLAVQNRAFTLLPAPLFRAGDEAACLQLHHALDPQRESVHHYTHPGLDITSLFAVDTGLSSWFRNAYPAGRLVHQTSALLQGVAHQSEQGSPRRIYLSIGQQEVTLLAMNGKQPEFCNVFPFSTPEDLIYYTILVMQELQLNPDQDMVMVWGDLMHDSELFTILRKYIRNLRFGNRPFDLSYSYRLNDLFEYRYFELYALHLCE</sequence>
<organism evidence="1 2">
    <name type="scientific">Hymenobacter perfusus</name>
    <dbReference type="NCBI Taxonomy" id="1236770"/>
    <lineage>
        <taxon>Bacteria</taxon>
        <taxon>Pseudomonadati</taxon>
        <taxon>Bacteroidota</taxon>
        <taxon>Cytophagia</taxon>
        <taxon>Cytophagales</taxon>
        <taxon>Hymenobacteraceae</taxon>
        <taxon>Hymenobacter</taxon>
    </lineage>
</organism>
<evidence type="ECO:0000313" key="1">
    <source>
        <dbReference type="EMBL" id="RSK44257.1"/>
    </source>
</evidence>
<dbReference type="Gene3D" id="3.30.420.250">
    <property type="match status" value="1"/>
</dbReference>
<protein>
    <submittedName>
        <fullName evidence="1">DUF3822 family protein</fullName>
    </submittedName>
</protein>
<dbReference type="InterPro" id="IPR024213">
    <property type="entry name" value="DUF3822"/>
</dbReference>
<dbReference type="Proteomes" id="UP000270291">
    <property type="component" value="Unassembled WGS sequence"/>
</dbReference>
<dbReference type="EMBL" id="RWIU01000002">
    <property type="protein sequence ID" value="RSK44257.1"/>
    <property type="molecule type" value="Genomic_DNA"/>
</dbReference>
<proteinExistence type="predicted"/>
<dbReference type="OrthoDB" id="658622at2"/>